<dbReference type="InterPro" id="IPR043993">
    <property type="entry name" value="T4SS_pilin"/>
</dbReference>
<dbReference type="Proteomes" id="UP000179010">
    <property type="component" value="Unassembled WGS sequence"/>
</dbReference>
<gene>
    <name evidence="2" type="ORF">A2994_00750</name>
</gene>
<proteinExistence type="predicted"/>
<protein>
    <submittedName>
        <fullName evidence="2">Uncharacterized protein</fullName>
    </submittedName>
</protein>
<name>A0A1F4PPJ3_UNCK3</name>
<comment type="caution">
    <text evidence="2">The sequence shown here is derived from an EMBL/GenBank/DDBJ whole genome shotgun (WGS) entry which is preliminary data.</text>
</comment>
<keyword evidence="1" id="KW-0472">Membrane</keyword>
<feature type="transmembrane region" description="Helical" evidence="1">
    <location>
        <begin position="12"/>
        <end position="34"/>
    </location>
</feature>
<keyword evidence="1" id="KW-1133">Transmembrane helix</keyword>
<keyword evidence="1" id="KW-0812">Transmembrane</keyword>
<reference evidence="2 3" key="1">
    <citation type="journal article" date="2016" name="Nat. Commun.">
        <title>Thousands of microbial genomes shed light on interconnected biogeochemical processes in an aquifer system.</title>
        <authorList>
            <person name="Anantharaman K."/>
            <person name="Brown C.T."/>
            <person name="Hug L.A."/>
            <person name="Sharon I."/>
            <person name="Castelle C.J."/>
            <person name="Probst A.J."/>
            <person name="Thomas B.C."/>
            <person name="Singh A."/>
            <person name="Wilkins M.J."/>
            <person name="Karaoz U."/>
            <person name="Brodie E.L."/>
            <person name="Williams K.H."/>
            <person name="Hubbard S.S."/>
            <person name="Banfield J.F."/>
        </authorList>
    </citation>
    <scope>NUCLEOTIDE SEQUENCE [LARGE SCALE GENOMIC DNA]</scope>
</reference>
<dbReference type="Pfam" id="PF18895">
    <property type="entry name" value="T4SS_pilin"/>
    <property type="match status" value="1"/>
</dbReference>
<organism evidence="2 3">
    <name type="scientific">candidate division Kazan bacterium RIFCSPLOWO2_01_FULL_48_13</name>
    <dbReference type="NCBI Taxonomy" id="1798539"/>
    <lineage>
        <taxon>Bacteria</taxon>
        <taxon>Bacteria division Kazan-3B-28</taxon>
    </lineage>
</organism>
<sequence length="133" mass="13770">MKKFDHKKARRWVKAAQILFGLLIVLFVIAVMLYGSNSSLAGGPGGGSSSFTGFIEALRGKVSALIGTLAVVMTISGGVVYATSQGNPNQMSLGRDLIISAISGLALYAFASFLLGDIGTGGSGGLIKQYFSF</sequence>
<evidence type="ECO:0000313" key="2">
    <source>
        <dbReference type="EMBL" id="OGB85539.1"/>
    </source>
</evidence>
<feature type="transmembrane region" description="Helical" evidence="1">
    <location>
        <begin position="62"/>
        <end position="84"/>
    </location>
</feature>
<evidence type="ECO:0000256" key="1">
    <source>
        <dbReference type="SAM" id="Phobius"/>
    </source>
</evidence>
<evidence type="ECO:0000313" key="3">
    <source>
        <dbReference type="Proteomes" id="UP000179010"/>
    </source>
</evidence>
<dbReference type="AlphaFoldDB" id="A0A1F4PPJ3"/>
<dbReference type="EMBL" id="METE01000002">
    <property type="protein sequence ID" value="OGB85539.1"/>
    <property type="molecule type" value="Genomic_DNA"/>
</dbReference>
<dbReference type="STRING" id="1798539.A2994_00750"/>
<accession>A0A1F4PPJ3</accession>
<feature type="transmembrane region" description="Helical" evidence="1">
    <location>
        <begin position="96"/>
        <end position="116"/>
    </location>
</feature>